<evidence type="ECO:0000256" key="10">
    <source>
        <dbReference type="ARBA" id="ARBA00050555"/>
    </source>
</evidence>
<evidence type="ECO:0000256" key="15">
    <source>
        <dbReference type="ARBA" id="ARBA00073647"/>
    </source>
</evidence>
<evidence type="ECO:0000256" key="1">
    <source>
        <dbReference type="ARBA" id="ARBA00004496"/>
    </source>
</evidence>
<keyword evidence="8" id="KW-0460">Magnesium</keyword>
<feature type="domain" description="N-acetyltransferase" evidence="17">
    <location>
        <begin position="31"/>
        <end position="187"/>
    </location>
</feature>
<sequence length="205" mass="24060">MPPPGASAAEFIHLYFRNSFSGQHMVADPSIRLRPLEREDLPFIHQLDNNASVMRYWFEEPYEAFVELTDLYDKHIHDQSERRFIVEHDRAKVGLVELVEIDYVHRRAEFQIIIAPAHQGLGYAAKAVLLVMDYAFTVLNLYKLYLVVDTENKKAIHVYKKLGFEVEGELKHEFFSNGEYRNALRMCTFQTDYLMKKKEQAAQWA</sequence>
<dbReference type="EC" id="2.3.1.57" evidence="4"/>
<accession>E5Y9Z6</accession>
<dbReference type="GO" id="GO:0004145">
    <property type="term" value="F:diamine N-acetyltransferase activity"/>
    <property type="evidence" value="ECO:0007669"/>
    <property type="project" value="UniProtKB-EC"/>
</dbReference>
<dbReference type="InterPro" id="IPR000182">
    <property type="entry name" value="GNAT_dom"/>
</dbReference>
<dbReference type="Gene3D" id="3.40.630.30">
    <property type="match status" value="1"/>
</dbReference>
<comment type="catalytic activity">
    <reaction evidence="12">
        <text>an alkane-alpha,omega-diamine + acetyl-CoA = an N-acetylalkane-alpha,omega-diamine + CoA + H(+)</text>
        <dbReference type="Rhea" id="RHEA:11116"/>
        <dbReference type="Rhea" id="RHEA-COMP:9766"/>
        <dbReference type="Rhea" id="RHEA-COMP:9767"/>
        <dbReference type="ChEBI" id="CHEBI:15378"/>
        <dbReference type="ChEBI" id="CHEBI:57287"/>
        <dbReference type="ChEBI" id="CHEBI:57288"/>
        <dbReference type="ChEBI" id="CHEBI:70977"/>
        <dbReference type="ChEBI" id="CHEBI:70988"/>
        <dbReference type="EC" id="2.3.1.57"/>
    </reaction>
</comment>
<dbReference type="InterPro" id="IPR016181">
    <property type="entry name" value="Acyl_CoA_acyltransferase"/>
</dbReference>
<keyword evidence="5" id="KW-0963">Cytoplasm</keyword>
<evidence type="ECO:0000256" key="5">
    <source>
        <dbReference type="ARBA" id="ARBA00022490"/>
    </source>
</evidence>
<comment type="pathway">
    <text evidence="2">Amine and polyamine degradation; spermine degradation.</text>
</comment>
<evidence type="ECO:0000256" key="2">
    <source>
        <dbReference type="ARBA" id="ARBA00004723"/>
    </source>
</evidence>
<evidence type="ECO:0000256" key="12">
    <source>
        <dbReference type="ARBA" id="ARBA00052273"/>
    </source>
</evidence>
<evidence type="ECO:0000256" key="4">
    <source>
        <dbReference type="ARBA" id="ARBA00013209"/>
    </source>
</evidence>
<dbReference type="Pfam" id="PF13302">
    <property type="entry name" value="Acetyltransf_3"/>
    <property type="match status" value="1"/>
</dbReference>
<dbReference type="SUPFAM" id="SSF55729">
    <property type="entry name" value="Acyl-CoA N-acyltransferases (Nat)"/>
    <property type="match status" value="1"/>
</dbReference>
<dbReference type="eggNOG" id="COG1670">
    <property type="taxonomic scope" value="Bacteria"/>
</dbReference>
<dbReference type="GO" id="GO:0005737">
    <property type="term" value="C:cytoplasm"/>
    <property type="evidence" value="ECO:0007669"/>
    <property type="project" value="UniProtKB-SubCell"/>
</dbReference>
<dbReference type="FunFam" id="3.40.630.30:FF:000007">
    <property type="entry name" value="Spermidine N(1)-acetyltransferase"/>
    <property type="match status" value="1"/>
</dbReference>
<evidence type="ECO:0000256" key="13">
    <source>
        <dbReference type="ARBA" id="ARBA00052368"/>
    </source>
</evidence>
<gene>
    <name evidence="18" type="ORF">HMPREF0179_03014</name>
</gene>
<reference evidence="18 19" key="2">
    <citation type="submission" date="2013-04" db="EMBL/GenBank/DDBJ databases">
        <title>The Genome Sequence of Bilophila wadsworthia 3_1_6.</title>
        <authorList>
            <consortium name="The Broad Institute Genomics Platform"/>
            <person name="Earl A."/>
            <person name="Ward D."/>
            <person name="Feldgarden M."/>
            <person name="Gevers D."/>
            <person name="Sibley C."/>
            <person name="Strauss J."/>
            <person name="Allen-Vercoe E."/>
            <person name="Walker B."/>
            <person name="Young S."/>
            <person name="Zeng Q."/>
            <person name="Gargeya S."/>
            <person name="Fitzgerald M."/>
            <person name="Haas B."/>
            <person name="Abouelleil A."/>
            <person name="Allen A.W."/>
            <person name="Alvarado L."/>
            <person name="Arachchi H.M."/>
            <person name="Berlin A.M."/>
            <person name="Chapman S.B."/>
            <person name="Gainer-Dewar J."/>
            <person name="Goldberg J."/>
            <person name="Griggs A."/>
            <person name="Gujja S."/>
            <person name="Hansen M."/>
            <person name="Howarth C."/>
            <person name="Imamovic A."/>
            <person name="Ireland A."/>
            <person name="Larimer J."/>
            <person name="McCowan C."/>
            <person name="Murphy C."/>
            <person name="Pearson M."/>
            <person name="Poon T.W."/>
            <person name="Priest M."/>
            <person name="Roberts A."/>
            <person name="Saif S."/>
            <person name="Shea T."/>
            <person name="Sisk P."/>
            <person name="Sykes S."/>
            <person name="Wortman J."/>
            <person name="Nusbaum C."/>
            <person name="Birren B."/>
        </authorList>
    </citation>
    <scope>NUCLEOTIDE SEQUENCE [LARGE SCALE GENOMIC DNA]</scope>
    <source>
        <strain evidence="18 19">3_1_6</strain>
    </source>
</reference>
<evidence type="ECO:0000256" key="16">
    <source>
        <dbReference type="ARBA" id="ARBA00079997"/>
    </source>
</evidence>
<evidence type="ECO:0000256" key="6">
    <source>
        <dbReference type="ARBA" id="ARBA00022679"/>
    </source>
</evidence>
<organism evidence="18 19">
    <name type="scientific">Bilophila wadsworthia (strain 3_1_6)</name>
    <dbReference type="NCBI Taxonomy" id="563192"/>
    <lineage>
        <taxon>Bacteria</taxon>
        <taxon>Pseudomonadati</taxon>
        <taxon>Thermodesulfobacteriota</taxon>
        <taxon>Desulfovibrionia</taxon>
        <taxon>Desulfovibrionales</taxon>
        <taxon>Desulfovibrionaceae</taxon>
        <taxon>Bilophila</taxon>
    </lineage>
</organism>
<evidence type="ECO:0000313" key="19">
    <source>
        <dbReference type="Proteomes" id="UP000006034"/>
    </source>
</evidence>
<name>E5Y9Z6_BILW3</name>
<protein>
    <recommendedName>
        <fullName evidence="15">Spermidine N(1)-acetyltransferase</fullName>
        <ecNumber evidence="4">2.3.1.57</ecNumber>
    </recommendedName>
    <alternativeName>
        <fullName evidence="16">Spermidine/spermine N(1)-acetyltransferase</fullName>
    </alternativeName>
</protein>
<dbReference type="PANTHER" id="PTHR43415:SF6">
    <property type="entry name" value="SPERMIDINE N(1)-ACETYLTRANSFERASE"/>
    <property type="match status" value="1"/>
</dbReference>
<comment type="similarity">
    <text evidence="3">Belongs to the acetyltransferase family.</text>
</comment>
<comment type="pathway">
    <text evidence="14">Amine and polyamine degradation; spermidine degradation.</text>
</comment>
<comment type="catalytic activity">
    <reaction evidence="13">
        <text>spermidine + acetyl-CoA = N(1)-acetylspermidine + CoA + H(+)</text>
        <dbReference type="Rhea" id="RHEA:28150"/>
        <dbReference type="ChEBI" id="CHEBI:15378"/>
        <dbReference type="ChEBI" id="CHEBI:57287"/>
        <dbReference type="ChEBI" id="CHEBI:57288"/>
        <dbReference type="ChEBI" id="CHEBI:57834"/>
        <dbReference type="ChEBI" id="CHEBI:58324"/>
        <dbReference type="EC" id="2.3.1.57"/>
    </reaction>
</comment>
<reference evidence="18 19" key="1">
    <citation type="submission" date="2010-10" db="EMBL/GenBank/DDBJ databases">
        <authorList>
            <consortium name="The Broad Institute Genome Sequencing Platform"/>
            <person name="Ward D."/>
            <person name="Earl A."/>
            <person name="Feldgarden M."/>
            <person name="Young S.K."/>
            <person name="Gargeya S."/>
            <person name="Zeng Q."/>
            <person name="Alvarado L."/>
            <person name="Berlin A."/>
            <person name="Bochicchio J."/>
            <person name="Chapman S.B."/>
            <person name="Chen Z."/>
            <person name="Freedman E."/>
            <person name="Gellesch M."/>
            <person name="Goldberg J."/>
            <person name="Griggs A."/>
            <person name="Gujja S."/>
            <person name="Heilman E."/>
            <person name="Heiman D."/>
            <person name="Howarth C."/>
            <person name="Mehta T."/>
            <person name="Neiman D."/>
            <person name="Pearson M."/>
            <person name="Roberts A."/>
            <person name="Saif S."/>
            <person name="Shea T."/>
            <person name="Shenoy N."/>
            <person name="Sisk P."/>
            <person name="Stolte C."/>
            <person name="Sykes S."/>
            <person name="White J."/>
            <person name="Yandava C."/>
            <person name="Allen-Vercoe E."/>
            <person name="Sibley C."/>
            <person name="Ambrose C.E."/>
            <person name="Strauss J."/>
            <person name="Daigneault M."/>
            <person name="Haas B."/>
            <person name="Nusbaum C."/>
            <person name="Birren B."/>
        </authorList>
    </citation>
    <scope>NUCLEOTIDE SEQUENCE [LARGE SCALE GENOMIC DNA]</scope>
    <source>
        <strain evidence="18 19">3_1_6</strain>
    </source>
</reference>
<evidence type="ECO:0000256" key="14">
    <source>
        <dbReference type="ARBA" id="ARBA00060713"/>
    </source>
</evidence>
<proteinExistence type="inferred from homology"/>
<dbReference type="HOGENOM" id="CLU_013985_3_2_7"/>
<keyword evidence="9" id="KW-0012">Acyltransferase</keyword>
<evidence type="ECO:0000256" key="3">
    <source>
        <dbReference type="ARBA" id="ARBA00008694"/>
    </source>
</evidence>
<keyword evidence="6 18" id="KW-0808">Transferase</keyword>
<comment type="catalytic activity">
    <reaction evidence="11">
        <text>spermidine + acetyl-CoA = N(8)-acetylspermidine + CoA + H(+)</text>
        <dbReference type="Rhea" id="RHEA:28270"/>
        <dbReference type="ChEBI" id="CHEBI:15378"/>
        <dbReference type="ChEBI" id="CHEBI:57287"/>
        <dbReference type="ChEBI" id="CHEBI:57288"/>
        <dbReference type="ChEBI" id="CHEBI:57834"/>
        <dbReference type="ChEBI" id="CHEBI:58535"/>
        <dbReference type="EC" id="2.3.1.57"/>
    </reaction>
</comment>
<evidence type="ECO:0000256" key="11">
    <source>
        <dbReference type="ARBA" id="ARBA00052230"/>
    </source>
</evidence>
<keyword evidence="7" id="KW-0479">Metal-binding</keyword>
<dbReference type="AlphaFoldDB" id="E5Y9Z6"/>
<comment type="catalytic activity">
    <reaction evidence="10">
        <text>spermine + acetyl-CoA = N(1)-acetylspermine + CoA + H(+)</text>
        <dbReference type="Rhea" id="RHEA:33099"/>
        <dbReference type="ChEBI" id="CHEBI:15378"/>
        <dbReference type="ChEBI" id="CHEBI:45725"/>
        <dbReference type="ChEBI" id="CHEBI:57287"/>
        <dbReference type="ChEBI" id="CHEBI:57288"/>
        <dbReference type="ChEBI" id="CHEBI:58101"/>
        <dbReference type="EC" id="2.3.1.57"/>
    </reaction>
</comment>
<dbReference type="EMBL" id="ADCP02000001">
    <property type="protein sequence ID" value="EFV43179.2"/>
    <property type="molecule type" value="Genomic_DNA"/>
</dbReference>
<dbReference type="STRING" id="563192.HMPREF0179_03014"/>
<dbReference type="PROSITE" id="PS51186">
    <property type="entry name" value="GNAT"/>
    <property type="match status" value="1"/>
</dbReference>
<evidence type="ECO:0000256" key="8">
    <source>
        <dbReference type="ARBA" id="ARBA00022842"/>
    </source>
</evidence>
<evidence type="ECO:0000313" key="18">
    <source>
        <dbReference type="EMBL" id="EFV43179.2"/>
    </source>
</evidence>
<dbReference type="NCBIfam" id="NF011709">
    <property type="entry name" value="PRK15130.1"/>
    <property type="match status" value="1"/>
</dbReference>
<dbReference type="PANTHER" id="PTHR43415">
    <property type="entry name" value="SPERMIDINE N(1)-ACETYLTRANSFERASE"/>
    <property type="match status" value="1"/>
</dbReference>
<evidence type="ECO:0000256" key="9">
    <source>
        <dbReference type="ARBA" id="ARBA00023315"/>
    </source>
</evidence>
<comment type="subcellular location">
    <subcellularLocation>
        <location evidence="1">Cytoplasm</location>
    </subcellularLocation>
</comment>
<dbReference type="CDD" id="cd04301">
    <property type="entry name" value="NAT_SF"/>
    <property type="match status" value="1"/>
</dbReference>
<dbReference type="GO" id="GO:0046872">
    <property type="term" value="F:metal ion binding"/>
    <property type="evidence" value="ECO:0007669"/>
    <property type="project" value="UniProtKB-KW"/>
</dbReference>
<evidence type="ECO:0000256" key="7">
    <source>
        <dbReference type="ARBA" id="ARBA00022723"/>
    </source>
</evidence>
<keyword evidence="19" id="KW-1185">Reference proteome</keyword>
<evidence type="ECO:0000259" key="17">
    <source>
        <dbReference type="PROSITE" id="PS51186"/>
    </source>
</evidence>
<dbReference type="Proteomes" id="UP000006034">
    <property type="component" value="Unassembled WGS sequence"/>
</dbReference>
<comment type="caution">
    <text evidence="18">The sequence shown here is derived from an EMBL/GenBank/DDBJ whole genome shotgun (WGS) entry which is preliminary data.</text>
</comment>